<keyword evidence="2" id="KW-0560">Oxidoreductase</keyword>
<keyword evidence="3" id="KW-1185">Reference proteome</keyword>
<dbReference type="RefSeq" id="WP_279932364.1">
    <property type="nucleotide sequence ID" value="NZ_JARWBG010000058.1"/>
</dbReference>
<gene>
    <name evidence="2" type="ORF">QCN29_31060</name>
</gene>
<dbReference type="Proteomes" id="UP001223144">
    <property type="component" value="Unassembled WGS sequence"/>
</dbReference>
<dbReference type="GO" id="GO:0004497">
    <property type="term" value="F:monooxygenase activity"/>
    <property type="evidence" value="ECO:0007669"/>
    <property type="project" value="UniProtKB-KW"/>
</dbReference>
<proteinExistence type="predicted"/>
<evidence type="ECO:0000313" key="3">
    <source>
        <dbReference type="Proteomes" id="UP001223144"/>
    </source>
</evidence>
<comment type="caution">
    <text evidence="2">The sequence shown here is derived from an EMBL/GenBank/DDBJ whole genome shotgun (WGS) entry which is preliminary data.</text>
</comment>
<reference evidence="2 3" key="1">
    <citation type="submission" date="2023-04" db="EMBL/GenBank/DDBJ databases">
        <title>Streptomyces chengmaiensis sp. nov. isolated from the stem of mangrove plant in Hainan.</title>
        <authorList>
            <person name="Huang X."/>
            <person name="Zhou S."/>
            <person name="Chu X."/>
            <person name="Xie Y."/>
            <person name="Lin Y."/>
        </authorList>
    </citation>
    <scope>NUCLEOTIDE SEQUENCE [LARGE SCALE GENOMIC DNA]</scope>
    <source>
        <strain evidence="2 3">HNM0663</strain>
    </source>
</reference>
<evidence type="ECO:0000259" key="1">
    <source>
        <dbReference type="Pfam" id="PF03992"/>
    </source>
</evidence>
<sequence>MGNFALSVRFTLREGASAGFDALVEQTTAAIRVHEPRTLVYACHSVEGAPNQRIFFELYADHDAFEEHERQPHTRHFLKERTKYVAATEVDRLTPYAGKYPSEVAK</sequence>
<evidence type="ECO:0000313" key="2">
    <source>
        <dbReference type="EMBL" id="MDH2393138.1"/>
    </source>
</evidence>
<dbReference type="Pfam" id="PF03992">
    <property type="entry name" value="ABM"/>
    <property type="match status" value="1"/>
</dbReference>
<dbReference type="SUPFAM" id="SSF54909">
    <property type="entry name" value="Dimeric alpha+beta barrel"/>
    <property type="match status" value="1"/>
</dbReference>
<feature type="domain" description="ABM" evidence="1">
    <location>
        <begin position="5"/>
        <end position="79"/>
    </location>
</feature>
<dbReference type="Gene3D" id="3.30.70.100">
    <property type="match status" value="1"/>
</dbReference>
<keyword evidence="2" id="KW-0503">Monooxygenase</keyword>
<organism evidence="2 3">
    <name type="scientific">Streptomyces chengmaiensis</name>
    <dbReference type="NCBI Taxonomy" id="3040919"/>
    <lineage>
        <taxon>Bacteria</taxon>
        <taxon>Bacillati</taxon>
        <taxon>Actinomycetota</taxon>
        <taxon>Actinomycetes</taxon>
        <taxon>Kitasatosporales</taxon>
        <taxon>Streptomycetaceae</taxon>
        <taxon>Streptomyces</taxon>
    </lineage>
</organism>
<dbReference type="InterPro" id="IPR011008">
    <property type="entry name" value="Dimeric_a/b-barrel"/>
</dbReference>
<protein>
    <submittedName>
        <fullName evidence="2">Antibiotic biosynthesis monooxygenase</fullName>
    </submittedName>
</protein>
<dbReference type="EMBL" id="JARWBG010000058">
    <property type="protein sequence ID" value="MDH2393138.1"/>
    <property type="molecule type" value="Genomic_DNA"/>
</dbReference>
<name>A0ABT6HXZ4_9ACTN</name>
<accession>A0ABT6HXZ4</accession>
<dbReference type="InterPro" id="IPR007138">
    <property type="entry name" value="ABM_dom"/>
</dbReference>